<dbReference type="STRING" id="883158.HMPREF9140_01696"/>
<accession>H1Q458</accession>
<evidence type="ECO:0000313" key="3">
    <source>
        <dbReference type="EMBL" id="EHO67979.1"/>
    </source>
</evidence>
<protein>
    <submittedName>
        <fullName evidence="3">Uncharacterized protein</fullName>
    </submittedName>
</protein>
<reference evidence="3 4" key="1">
    <citation type="submission" date="2011-12" db="EMBL/GenBank/DDBJ databases">
        <title>The Genome Sequence of Prevotella micans F0438.</title>
        <authorList>
            <consortium name="The Broad Institute Genome Sequencing Platform"/>
            <person name="Earl A."/>
            <person name="Ward D."/>
            <person name="Feldgarden M."/>
            <person name="Gevers D."/>
            <person name="Izard J."/>
            <person name="Baranova O.V."/>
            <person name="Blanton J.M."/>
            <person name="Wade W.G."/>
            <person name="Dewhirst F.E."/>
            <person name="Young S.K."/>
            <person name="Zeng Q."/>
            <person name="Gargeya S."/>
            <person name="Fitzgerald M."/>
            <person name="Haas B."/>
            <person name="Abouelleil A."/>
            <person name="Alvarado L."/>
            <person name="Arachchi H.M."/>
            <person name="Berlin A."/>
            <person name="Chapman S.B."/>
            <person name="Gearin G."/>
            <person name="Goldberg J."/>
            <person name="Griggs A."/>
            <person name="Gujja S."/>
            <person name="Hansen M."/>
            <person name="Heiman D."/>
            <person name="Howarth C."/>
            <person name="Larimer J."/>
            <person name="Lui A."/>
            <person name="MacDonald P.J.P."/>
            <person name="McCowen C."/>
            <person name="Montmayeur A."/>
            <person name="Murphy C."/>
            <person name="Neiman D."/>
            <person name="Pearson M."/>
            <person name="Priest M."/>
            <person name="Roberts A."/>
            <person name="Saif S."/>
            <person name="Shea T."/>
            <person name="Sisk P."/>
            <person name="Stolte C."/>
            <person name="Sykes S."/>
            <person name="Wortman J."/>
            <person name="Nusbaum C."/>
            <person name="Birren B."/>
        </authorList>
    </citation>
    <scope>NUCLEOTIDE SEQUENCE [LARGE SCALE GENOMIC DNA]</scope>
    <source>
        <strain evidence="3 4">F0438</strain>
    </source>
</reference>
<feature type="transmembrane region" description="Helical" evidence="2">
    <location>
        <begin position="60"/>
        <end position="80"/>
    </location>
</feature>
<dbReference type="EMBL" id="AGWK01000044">
    <property type="protein sequence ID" value="EHO67979.1"/>
    <property type="molecule type" value="Genomic_DNA"/>
</dbReference>
<proteinExistence type="predicted"/>
<sequence>MGFFNQPKPRRFNHIYQYVDERKERIEKLKHADASHQSSRQSIHEAFRSRRSNRPDNRTWQSIGLIVIILLFFLLLLGSLT</sequence>
<dbReference type="Proteomes" id="UP000016023">
    <property type="component" value="Unassembled WGS sequence"/>
</dbReference>
<feature type="compositionally biased region" description="Basic and acidic residues" evidence="1">
    <location>
        <begin position="42"/>
        <end position="57"/>
    </location>
</feature>
<name>H1Q458_9BACT</name>
<evidence type="ECO:0000313" key="4">
    <source>
        <dbReference type="Proteomes" id="UP000016023"/>
    </source>
</evidence>
<evidence type="ECO:0000256" key="2">
    <source>
        <dbReference type="SAM" id="Phobius"/>
    </source>
</evidence>
<keyword evidence="4" id="KW-1185">Reference proteome</keyword>
<organism evidence="3 4">
    <name type="scientific">Prevotella micans F0438</name>
    <dbReference type="NCBI Taxonomy" id="883158"/>
    <lineage>
        <taxon>Bacteria</taxon>
        <taxon>Pseudomonadati</taxon>
        <taxon>Bacteroidota</taxon>
        <taxon>Bacteroidia</taxon>
        <taxon>Bacteroidales</taxon>
        <taxon>Prevotellaceae</taxon>
        <taxon>Prevotella</taxon>
    </lineage>
</organism>
<gene>
    <name evidence="3" type="ORF">HMPREF9140_01696</name>
</gene>
<dbReference type="RefSeq" id="WP_006953227.1">
    <property type="nucleotide sequence ID" value="NZ_JH594523.1"/>
</dbReference>
<evidence type="ECO:0000256" key="1">
    <source>
        <dbReference type="SAM" id="MobiDB-lite"/>
    </source>
</evidence>
<keyword evidence="2" id="KW-0812">Transmembrane</keyword>
<keyword evidence="2" id="KW-1133">Transmembrane helix</keyword>
<dbReference type="AlphaFoldDB" id="H1Q458"/>
<keyword evidence="2" id="KW-0472">Membrane</keyword>
<dbReference type="HOGENOM" id="CLU_2570948_0_0_10"/>
<dbReference type="PATRIC" id="fig|883158.3.peg.1698"/>
<comment type="caution">
    <text evidence="3">The sequence shown here is derived from an EMBL/GenBank/DDBJ whole genome shotgun (WGS) entry which is preliminary data.</text>
</comment>
<feature type="region of interest" description="Disordered" evidence="1">
    <location>
        <begin position="29"/>
        <end position="57"/>
    </location>
</feature>